<dbReference type="Gene3D" id="1.20.1420.10">
    <property type="entry name" value="Talin, central domain"/>
    <property type="match status" value="1"/>
</dbReference>
<accession>A0A452R453</accession>
<name>A0A452R453_URSAM</name>
<dbReference type="STRING" id="9643.ENSUAMP00000013046"/>
<reference evidence="1" key="3">
    <citation type="submission" date="2025-09" db="UniProtKB">
        <authorList>
            <consortium name="Ensembl"/>
        </authorList>
    </citation>
    <scope>IDENTIFICATION</scope>
</reference>
<reference evidence="2" key="1">
    <citation type="submission" date="2016-06" db="EMBL/GenBank/DDBJ databases">
        <title>De novo assembly and RNA-Seq shows season-dependent expression and editing in black bear kidneys.</title>
        <authorList>
            <person name="Korstanje R."/>
            <person name="Srivastava A."/>
            <person name="Sarsani V.K."/>
            <person name="Sheehan S.M."/>
            <person name="Seger R.L."/>
            <person name="Barter M.E."/>
            <person name="Lindqvist C."/>
            <person name="Brody L.C."/>
            <person name="Mullikin J.C."/>
        </authorList>
    </citation>
    <scope>NUCLEOTIDE SEQUENCE [LARGE SCALE GENOMIC DNA]</scope>
</reference>
<dbReference type="Ensembl" id="ENSUAMT00000014636.1">
    <property type="protein sequence ID" value="ENSUAMP00000013046.1"/>
    <property type="gene ID" value="ENSUAMG00000010524.1"/>
</dbReference>
<dbReference type="AlphaFoldDB" id="A0A452R453"/>
<dbReference type="Proteomes" id="UP000291022">
    <property type="component" value="Unassembled WGS sequence"/>
</dbReference>
<protein>
    <submittedName>
        <fullName evidence="1">Uncharacterized protein</fullName>
    </submittedName>
</protein>
<keyword evidence="2" id="KW-1185">Reference proteome</keyword>
<sequence length="120" mass="12321">MASAAAPTAAVPTPAPPLEQIRHLAVELRLLLPGLRGELTPLRRATAGAGLVREEAGCGAGGGGGSGGGGGGRGGSAYLCSCLCLRPAFVPYPLVGEARETTKEFNPETFWRRLRNPEVL</sequence>
<evidence type="ECO:0000313" key="2">
    <source>
        <dbReference type="Proteomes" id="UP000291022"/>
    </source>
</evidence>
<reference evidence="1" key="2">
    <citation type="submission" date="2025-08" db="UniProtKB">
        <authorList>
            <consortium name="Ensembl"/>
        </authorList>
    </citation>
    <scope>IDENTIFICATION</scope>
</reference>
<evidence type="ECO:0000313" key="1">
    <source>
        <dbReference type="Ensembl" id="ENSUAMP00000013046.1"/>
    </source>
</evidence>
<organism evidence="1 2">
    <name type="scientific">Ursus americanus</name>
    <name type="common">American black bear</name>
    <name type="synonym">Euarctos americanus</name>
    <dbReference type="NCBI Taxonomy" id="9643"/>
    <lineage>
        <taxon>Eukaryota</taxon>
        <taxon>Metazoa</taxon>
        <taxon>Chordata</taxon>
        <taxon>Craniata</taxon>
        <taxon>Vertebrata</taxon>
        <taxon>Euteleostomi</taxon>
        <taxon>Mammalia</taxon>
        <taxon>Eutheria</taxon>
        <taxon>Laurasiatheria</taxon>
        <taxon>Carnivora</taxon>
        <taxon>Caniformia</taxon>
        <taxon>Ursidae</taxon>
        <taxon>Ursus</taxon>
    </lineage>
</organism>
<proteinExistence type="predicted"/>